<accession>A0A7K1KYF1</accession>
<dbReference type="EMBL" id="WOFH01000003">
    <property type="protein sequence ID" value="MUN37179.1"/>
    <property type="molecule type" value="Genomic_DNA"/>
</dbReference>
<organism evidence="1 2">
    <name type="scientific">Actinomadura litoris</name>
    <dbReference type="NCBI Taxonomy" id="2678616"/>
    <lineage>
        <taxon>Bacteria</taxon>
        <taxon>Bacillati</taxon>
        <taxon>Actinomycetota</taxon>
        <taxon>Actinomycetes</taxon>
        <taxon>Streptosporangiales</taxon>
        <taxon>Thermomonosporaceae</taxon>
        <taxon>Actinomadura</taxon>
    </lineage>
</organism>
<dbReference type="PROSITE" id="PS51257">
    <property type="entry name" value="PROKAR_LIPOPROTEIN"/>
    <property type="match status" value="1"/>
</dbReference>
<evidence type="ECO:0000313" key="1">
    <source>
        <dbReference type="EMBL" id="MUN37179.1"/>
    </source>
</evidence>
<sequence>MRTPGKAISGTAVAAALAALMSGCGTDESGHTTAPARPVGAVAPDLGRPGQLVFRQGGTGPTAGRLAVVRLAGAPGAPVVTSPNSRTITETPCVRVHTAGGTGVCLTVERKAVAQTYAIVLDERGRRSHLFPVEGTPSRAQVSASGRMISWTTFVEGHNYQSKNLSTRTGVFDRRTGRLWLDLEKFRLLQDGRRNWSADLNYWGVTFTRDDDRFYATARTKERTYLVEGRVSTRTMRTLRTNLECPSLSPDGTRLAFKKATGDPARPWRLHVLDLRTMRETALAERASVDDQAVWIDDRTVGYGLLRGGGTDVWTVPADGTGAPRLLLADAFSPAATR</sequence>
<keyword evidence="2" id="KW-1185">Reference proteome</keyword>
<name>A0A7K1KYF1_9ACTN</name>
<protein>
    <recommendedName>
        <fullName evidence="3">Translocation protein TolB</fullName>
    </recommendedName>
</protein>
<dbReference type="Gene3D" id="2.120.10.30">
    <property type="entry name" value="TolB, C-terminal domain"/>
    <property type="match status" value="1"/>
</dbReference>
<gene>
    <name evidence="1" type="ORF">GNZ18_11275</name>
</gene>
<evidence type="ECO:0008006" key="3">
    <source>
        <dbReference type="Google" id="ProtNLM"/>
    </source>
</evidence>
<dbReference type="SUPFAM" id="SSF82171">
    <property type="entry name" value="DPP6 N-terminal domain-like"/>
    <property type="match status" value="1"/>
</dbReference>
<comment type="caution">
    <text evidence="1">The sequence shown here is derived from an EMBL/GenBank/DDBJ whole genome shotgun (WGS) entry which is preliminary data.</text>
</comment>
<dbReference type="RefSeq" id="WP_216651235.1">
    <property type="nucleotide sequence ID" value="NZ_WOFH01000003.1"/>
</dbReference>
<proteinExistence type="predicted"/>
<dbReference type="AlphaFoldDB" id="A0A7K1KYF1"/>
<evidence type="ECO:0000313" key="2">
    <source>
        <dbReference type="Proteomes" id="UP000432015"/>
    </source>
</evidence>
<dbReference type="Proteomes" id="UP000432015">
    <property type="component" value="Unassembled WGS sequence"/>
</dbReference>
<reference evidence="1 2" key="1">
    <citation type="submission" date="2019-11" db="EMBL/GenBank/DDBJ databases">
        <authorList>
            <person name="Cao P."/>
        </authorList>
    </citation>
    <scope>NUCLEOTIDE SEQUENCE [LARGE SCALE GENOMIC DNA]</scope>
    <source>
        <strain evidence="1 2">NEAU-AAG5</strain>
    </source>
</reference>
<dbReference type="InterPro" id="IPR011042">
    <property type="entry name" value="6-blade_b-propeller_TolB-like"/>
</dbReference>